<dbReference type="EMBL" id="PJQL01004510">
    <property type="protein sequence ID" value="RCH79426.1"/>
    <property type="molecule type" value="Genomic_DNA"/>
</dbReference>
<organism evidence="2 3">
    <name type="scientific">Rhizopus azygosporus</name>
    <name type="common">Rhizopus microsporus var. azygosporus</name>
    <dbReference type="NCBI Taxonomy" id="86630"/>
    <lineage>
        <taxon>Eukaryota</taxon>
        <taxon>Fungi</taxon>
        <taxon>Fungi incertae sedis</taxon>
        <taxon>Mucoromycota</taxon>
        <taxon>Mucoromycotina</taxon>
        <taxon>Mucoromycetes</taxon>
        <taxon>Mucorales</taxon>
        <taxon>Mucorineae</taxon>
        <taxon>Rhizopodaceae</taxon>
        <taxon>Rhizopus</taxon>
    </lineage>
</organism>
<dbReference type="AlphaFoldDB" id="A0A367IP58"/>
<evidence type="ECO:0000256" key="1">
    <source>
        <dbReference type="SAM" id="Phobius"/>
    </source>
</evidence>
<name>A0A367IP58_RHIAZ</name>
<evidence type="ECO:0000313" key="3">
    <source>
        <dbReference type="Proteomes" id="UP000252139"/>
    </source>
</evidence>
<evidence type="ECO:0000313" key="2">
    <source>
        <dbReference type="EMBL" id="RCH79426.1"/>
    </source>
</evidence>
<proteinExistence type="predicted"/>
<protein>
    <submittedName>
        <fullName evidence="2">Uncharacterized protein</fullName>
    </submittedName>
</protein>
<comment type="caution">
    <text evidence="2">The sequence shown here is derived from an EMBL/GenBank/DDBJ whole genome shotgun (WGS) entry which is preliminary data.</text>
</comment>
<keyword evidence="1" id="KW-0472">Membrane</keyword>
<sequence>MDKTSKVSVAKRLWNLLAKRVTESKYTIAYCTLLTLSTITCIILEAIIVNADLEIYSDLQR</sequence>
<dbReference type="Proteomes" id="UP000252139">
    <property type="component" value="Unassembled WGS sequence"/>
</dbReference>
<feature type="transmembrane region" description="Helical" evidence="1">
    <location>
        <begin position="27"/>
        <end position="51"/>
    </location>
</feature>
<accession>A0A367IP58</accession>
<keyword evidence="1" id="KW-1133">Transmembrane helix</keyword>
<gene>
    <name evidence="2" type="ORF">CU097_003745</name>
</gene>
<keyword evidence="3" id="KW-1185">Reference proteome</keyword>
<keyword evidence="1" id="KW-0812">Transmembrane</keyword>
<reference evidence="2 3" key="1">
    <citation type="journal article" date="2018" name="G3 (Bethesda)">
        <title>Phylogenetic and Phylogenomic Definition of Rhizopus Species.</title>
        <authorList>
            <person name="Gryganskyi A.P."/>
            <person name="Golan J."/>
            <person name="Dolatabadi S."/>
            <person name="Mondo S."/>
            <person name="Robb S."/>
            <person name="Idnurm A."/>
            <person name="Muszewska A."/>
            <person name="Steczkiewicz K."/>
            <person name="Masonjones S."/>
            <person name="Liao H.L."/>
            <person name="Gajdeczka M.T."/>
            <person name="Anike F."/>
            <person name="Vuek A."/>
            <person name="Anishchenko I.M."/>
            <person name="Voigt K."/>
            <person name="de Hoog G.S."/>
            <person name="Smith M.E."/>
            <person name="Heitman J."/>
            <person name="Vilgalys R."/>
            <person name="Stajich J.E."/>
        </authorList>
    </citation>
    <scope>NUCLEOTIDE SEQUENCE [LARGE SCALE GENOMIC DNA]</scope>
    <source>
        <strain evidence="2 3">CBS 357.93</strain>
    </source>
</reference>
<feature type="non-terminal residue" evidence="2">
    <location>
        <position position="61"/>
    </location>
</feature>